<accession>A0A3B6CFV8</accession>
<dbReference type="SUPFAM" id="SSF51197">
    <property type="entry name" value="Clavaminate synthase-like"/>
    <property type="match status" value="1"/>
</dbReference>
<comment type="similarity">
    <text evidence="6">Belongs to the iron/ascorbate-dependent oxidoreductase family.</text>
</comment>
<keyword evidence="4 6" id="KW-0560">Oxidoreductase</keyword>
<dbReference type="STRING" id="4565.A0A3B6CFV8"/>
<dbReference type="Proteomes" id="UP000019116">
    <property type="component" value="Chromosome 2B"/>
</dbReference>
<evidence type="ECO:0000259" key="7">
    <source>
        <dbReference type="PROSITE" id="PS51471"/>
    </source>
</evidence>
<organism evidence="8">
    <name type="scientific">Triticum aestivum</name>
    <name type="common">Wheat</name>
    <dbReference type="NCBI Taxonomy" id="4565"/>
    <lineage>
        <taxon>Eukaryota</taxon>
        <taxon>Viridiplantae</taxon>
        <taxon>Streptophyta</taxon>
        <taxon>Embryophyta</taxon>
        <taxon>Tracheophyta</taxon>
        <taxon>Spermatophyta</taxon>
        <taxon>Magnoliopsida</taxon>
        <taxon>Liliopsida</taxon>
        <taxon>Poales</taxon>
        <taxon>Poaceae</taxon>
        <taxon>BOP clade</taxon>
        <taxon>Pooideae</taxon>
        <taxon>Triticodae</taxon>
        <taxon>Triticeae</taxon>
        <taxon>Triticinae</taxon>
        <taxon>Triticum</taxon>
    </lineage>
</organism>
<feature type="domain" description="Fe2OG dioxygenase" evidence="7">
    <location>
        <begin position="227"/>
        <end position="336"/>
    </location>
</feature>
<evidence type="ECO:0000313" key="9">
    <source>
        <dbReference type="Proteomes" id="UP000019116"/>
    </source>
</evidence>
<dbReference type="GO" id="GO:0016707">
    <property type="term" value="F:gibberellin 3-beta-dioxygenase activity"/>
    <property type="evidence" value="ECO:0000318"/>
    <property type="project" value="GO_Central"/>
</dbReference>
<gene>
    <name evidence="8" type="primary">LOC123042616</name>
</gene>
<dbReference type="InterPro" id="IPR050231">
    <property type="entry name" value="Iron_ascorbate_oxido_reductase"/>
</dbReference>
<evidence type="ECO:0000256" key="4">
    <source>
        <dbReference type="ARBA" id="ARBA00023002"/>
    </source>
</evidence>
<keyword evidence="5 6" id="KW-0408">Iron</keyword>
<sequence length="409" mass="44782">MPTPSKLNKDPHNHYFDLGAARQVPETHAWEGLHEHPVVDGGVGAGEDAVPVVDMQDPHAAEAVARASEQWGAFLLQGHGVPRELLARVEAGIAGMFALPKTDKMRAARQGGDPYGYGLPHIALYFSKTMWSEGYSLSPTNLRPELRKIWPDAGHDYSQFCGVMEEFHKEMRALADKLMELFLVALGLTGPQIAGVEAEHKLTETMSETIHLNWYVVQMATLPAATRVSTCLTCTLLHACRYPKCPDPKRALGMKAHTDSGFFALLMQSQVPGLHLFRHGPPADRWVEVPAVPGALVVNIGDLFQILTNGRFRSVYHRAVVNRDRERISLAYFLGPAANAKVGPLKEVVGGGRPAYRALTWPEYIIVRKEAFANGGADLEFTKGGTALEMVSINPDDDDGMDDQGDISS</sequence>
<evidence type="ECO:0000313" key="8">
    <source>
        <dbReference type="EnsemblPlants" id="TraesCS2B02G570800.2"/>
    </source>
</evidence>
<keyword evidence="3 6" id="KW-0479">Metal-binding</keyword>
<reference evidence="8" key="2">
    <citation type="submission" date="2018-10" db="UniProtKB">
        <authorList>
            <consortium name="EnsemblPlants"/>
        </authorList>
    </citation>
    <scope>IDENTIFICATION</scope>
</reference>
<dbReference type="SMR" id="A0A3B6CFV8"/>
<dbReference type="Pfam" id="PF03171">
    <property type="entry name" value="2OG-FeII_Oxy"/>
    <property type="match status" value="1"/>
</dbReference>
<dbReference type="PROSITE" id="PS51471">
    <property type="entry name" value="FE2OG_OXY"/>
    <property type="match status" value="1"/>
</dbReference>
<reference evidence="8" key="1">
    <citation type="submission" date="2018-08" db="EMBL/GenBank/DDBJ databases">
        <authorList>
            <person name="Rossello M."/>
        </authorList>
    </citation>
    <scope>NUCLEOTIDE SEQUENCE [LARGE SCALE GENOMIC DNA]</scope>
    <source>
        <strain evidence="8">cv. Chinese Spring</strain>
    </source>
</reference>
<dbReference type="EnsemblPlants" id="TraesCS2B02G570800.2">
    <property type="protein sequence ID" value="TraesCS2B02G570800.2"/>
    <property type="gene ID" value="TraesCS2B02G570800"/>
</dbReference>
<evidence type="ECO:0000256" key="2">
    <source>
        <dbReference type="ARBA" id="ARBA00001962"/>
    </source>
</evidence>
<dbReference type="AlphaFoldDB" id="A0A3B6CFV8"/>
<keyword evidence="9" id="KW-1185">Reference proteome</keyword>
<dbReference type="InterPro" id="IPR044861">
    <property type="entry name" value="IPNS-like_FE2OG_OXY"/>
</dbReference>
<dbReference type="GO" id="GO:0009416">
    <property type="term" value="P:response to light stimulus"/>
    <property type="evidence" value="ECO:0000318"/>
    <property type="project" value="GO_Central"/>
</dbReference>
<dbReference type="InterPro" id="IPR026992">
    <property type="entry name" value="DIOX_N"/>
</dbReference>
<comment type="cofactor">
    <cofactor evidence="2">
        <name>Fe cation</name>
        <dbReference type="ChEBI" id="CHEBI:24875"/>
    </cofactor>
</comment>
<dbReference type="Gene3D" id="2.60.120.330">
    <property type="entry name" value="B-lactam Antibiotic, Isopenicillin N Synthase, Chain"/>
    <property type="match status" value="1"/>
</dbReference>
<comment type="cofactor">
    <cofactor evidence="1">
        <name>L-ascorbate</name>
        <dbReference type="ChEBI" id="CHEBI:38290"/>
    </cofactor>
</comment>
<protein>
    <recommendedName>
        <fullName evidence="7">Fe2OG dioxygenase domain-containing protein</fullName>
    </recommendedName>
</protein>
<dbReference type="Gramene" id="TraesCS2B03G1429000.2">
    <property type="protein sequence ID" value="TraesCS2B03G1429000.2.CDS"/>
    <property type="gene ID" value="TraesCS2B03G1429000"/>
</dbReference>
<evidence type="ECO:0000256" key="1">
    <source>
        <dbReference type="ARBA" id="ARBA00001961"/>
    </source>
</evidence>
<dbReference type="GO" id="GO:0009686">
    <property type="term" value="P:gibberellin biosynthetic process"/>
    <property type="evidence" value="ECO:0000318"/>
    <property type="project" value="GO_Central"/>
</dbReference>
<dbReference type="OrthoDB" id="288590at2759"/>
<evidence type="ECO:0000256" key="6">
    <source>
        <dbReference type="RuleBase" id="RU003682"/>
    </source>
</evidence>
<dbReference type="InterPro" id="IPR005123">
    <property type="entry name" value="Oxoglu/Fe-dep_dioxygenase_dom"/>
</dbReference>
<dbReference type="Gramene" id="TraesCS2B02G570800.2">
    <property type="protein sequence ID" value="TraesCS2B02G570800.2"/>
    <property type="gene ID" value="TraesCS2B02G570800"/>
</dbReference>
<dbReference type="InterPro" id="IPR027443">
    <property type="entry name" value="IPNS-like_sf"/>
</dbReference>
<dbReference type="PANTHER" id="PTHR47990">
    <property type="entry name" value="2-OXOGLUTARATE (2OG) AND FE(II)-DEPENDENT OXYGENASE SUPERFAMILY PROTEIN-RELATED"/>
    <property type="match status" value="1"/>
</dbReference>
<evidence type="ECO:0000256" key="5">
    <source>
        <dbReference type="ARBA" id="ARBA00023004"/>
    </source>
</evidence>
<dbReference type="Pfam" id="PF14226">
    <property type="entry name" value="DIOX_N"/>
    <property type="match status" value="1"/>
</dbReference>
<name>A0A3B6CFV8_WHEAT</name>
<dbReference type="GO" id="GO:0046872">
    <property type="term" value="F:metal ion binding"/>
    <property type="evidence" value="ECO:0007669"/>
    <property type="project" value="UniProtKB-KW"/>
</dbReference>
<evidence type="ECO:0000256" key="3">
    <source>
        <dbReference type="ARBA" id="ARBA00022723"/>
    </source>
</evidence>
<proteinExistence type="inferred from homology"/>